<dbReference type="Pfam" id="PF01925">
    <property type="entry name" value="TauE"/>
    <property type="match status" value="1"/>
</dbReference>
<evidence type="ECO:0000256" key="2">
    <source>
        <dbReference type="ARBA" id="ARBA00022692"/>
    </source>
</evidence>
<evidence type="ECO:0000256" key="3">
    <source>
        <dbReference type="ARBA" id="ARBA00022989"/>
    </source>
</evidence>
<keyword evidence="3 5" id="KW-1133">Transmembrane helix</keyword>
<comment type="similarity">
    <text evidence="5">Belongs to the 4-toluene sulfonate uptake permease (TSUP) (TC 2.A.102) family.</text>
</comment>
<dbReference type="PANTHER" id="PTHR43483:SF3">
    <property type="entry name" value="MEMBRANE TRANSPORTER PROTEIN HI_0806-RELATED"/>
    <property type="match status" value="1"/>
</dbReference>
<sequence length="292" mass="31235">MYFPVSGIDCHPLVPVLAAMGISFVTSMGGLSGAFLLLPFQMSFLGYTSPGVSATNHLFNVLACPGGIVRYAREGRLLWPLALTVAVGTLPGIVLGSLIRVYWLPDESRFKVFAGLLLLWIFWRMFRDLRRPAAPARKGGGMARIHVERWDRSRLVFTFGETRHSVSCPRLAALSLGIGLAGGIYGIGGGAILSPFLVSIFGLPVHAIAGALLLGTFLASLAGVLGYGFLGLFSSLDGIGADPLLGLLLGLGGLMGSYLGARCQRFVPARRIKWGLALILLFTSLRYLWQGL</sequence>
<dbReference type="EMBL" id="LT630450">
    <property type="protein sequence ID" value="SFV73786.1"/>
    <property type="molecule type" value="Genomic_DNA"/>
</dbReference>
<dbReference type="OrthoDB" id="9788634at2"/>
<evidence type="ECO:0000256" key="4">
    <source>
        <dbReference type="ARBA" id="ARBA00023136"/>
    </source>
</evidence>
<dbReference type="AlphaFoldDB" id="A0A1K1LGF8"/>
<feature type="transmembrane region" description="Helical" evidence="5">
    <location>
        <begin position="12"/>
        <end position="38"/>
    </location>
</feature>
<gene>
    <name evidence="6" type="ORF">DESPIGER_1962</name>
</gene>
<feature type="transmembrane region" description="Helical" evidence="5">
    <location>
        <begin position="272"/>
        <end position="289"/>
    </location>
</feature>
<organism evidence="6 7">
    <name type="scientific">Desulfovibrio piger</name>
    <dbReference type="NCBI Taxonomy" id="901"/>
    <lineage>
        <taxon>Bacteria</taxon>
        <taxon>Pseudomonadati</taxon>
        <taxon>Thermodesulfobacteriota</taxon>
        <taxon>Desulfovibrionia</taxon>
        <taxon>Desulfovibrionales</taxon>
        <taxon>Desulfovibrionaceae</taxon>
        <taxon>Desulfovibrio</taxon>
    </lineage>
</organism>
<reference evidence="7" key="1">
    <citation type="submission" date="2016-10" db="EMBL/GenBank/DDBJ databases">
        <authorList>
            <person name="Wegmann U."/>
        </authorList>
    </citation>
    <scope>NUCLEOTIDE SEQUENCE [LARGE SCALE GENOMIC DNA]</scope>
</reference>
<comment type="subcellular location">
    <subcellularLocation>
        <location evidence="5">Cell membrane</location>
        <topology evidence="5">Multi-pass membrane protein</topology>
    </subcellularLocation>
    <subcellularLocation>
        <location evidence="1">Membrane</location>
        <topology evidence="1">Multi-pass membrane protein</topology>
    </subcellularLocation>
</comment>
<keyword evidence="5" id="KW-1003">Cell membrane</keyword>
<dbReference type="Proteomes" id="UP000186323">
    <property type="component" value="Chromosome I"/>
</dbReference>
<feature type="transmembrane region" description="Helical" evidence="5">
    <location>
        <begin position="109"/>
        <end position="126"/>
    </location>
</feature>
<dbReference type="InterPro" id="IPR002781">
    <property type="entry name" value="TM_pro_TauE-like"/>
</dbReference>
<keyword evidence="2 5" id="KW-0812">Transmembrane</keyword>
<evidence type="ECO:0000256" key="1">
    <source>
        <dbReference type="ARBA" id="ARBA00004141"/>
    </source>
</evidence>
<keyword evidence="7" id="KW-1185">Reference proteome</keyword>
<keyword evidence="4 5" id="KW-0472">Membrane</keyword>
<evidence type="ECO:0000313" key="7">
    <source>
        <dbReference type="Proteomes" id="UP000186323"/>
    </source>
</evidence>
<dbReference type="GO" id="GO:0005886">
    <property type="term" value="C:plasma membrane"/>
    <property type="evidence" value="ECO:0007669"/>
    <property type="project" value="UniProtKB-SubCell"/>
</dbReference>
<feature type="transmembrane region" description="Helical" evidence="5">
    <location>
        <begin position="207"/>
        <end position="232"/>
    </location>
</feature>
<feature type="transmembrane region" description="Helical" evidence="5">
    <location>
        <begin position="171"/>
        <end position="201"/>
    </location>
</feature>
<protein>
    <recommendedName>
        <fullName evidence="5">Probable membrane transporter protein</fullName>
    </recommendedName>
</protein>
<dbReference type="KEGG" id="dpg:DESPIGER_1962"/>
<dbReference type="RefSeq" id="WP_072335992.1">
    <property type="nucleotide sequence ID" value="NZ_CALJDE010000025.1"/>
</dbReference>
<evidence type="ECO:0000313" key="6">
    <source>
        <dbReference type="EMBL" id="SFV73786.1"/>
    </source>
</evidence>
<accession>A0A1K1LGF8</accession>
<proteinExistence type="inferred from homology"/>
<feature type="transmembrane region" description="Helical" evidence="5">
    <location>
        <begin position="77"/>
        <end position="103"/>
    </location>
</feature>
<feature type="transmembrane region" description="Helical" evidence="5">
    <location>
        <begin position="244"/>
        <end position="260"/>
    </location>
</feature>
<dbReference type="PANTHER" id="PTHR43483">
    <property type="entry name" value="MEMBRANE TRANSPORTER PROTEIN HI_0806-RELATED"/>
    <property type="match status" value="1"/>
</dbReference>
<evidence type="ECO:0000256" key="5">
    <source>
        <dbReference type="RuleBase" id="RU363041"/>
    </source>
</evidence>
<name>A0A1K1LGF8_9BACT</name>